<feature type="compositionally biased region" description="Gly residues" evidence="1">
    <location>
        <begin position="89"/>
        <end position="99"/>
    </location>
</feature>
<organism evidence="2 3">
    <name type="scientific">Xenotaenia resolanae</name>
    <dbReference type="NCBI Taxonomy" id="208358"/>
    <lineage>
        <taxon>Eukaryota</taxon>
        <taxon>Metazoa</taxon>
        <taxon>Chordata</taxon>
        <taxon>Craniata</taxon>
        <taxon>Vertebrata</taxon>
        <taxon>Euteleostomi</taxon>
        <taxon>Actinopterygii</taxon>
        <taxon>Neopterygii</taxon>
        <taxon>Teleostei</taxon>
        <taxon>Neoteleostei</taxon>
        <taxon>Acanthomorphata</taxon>
        <taxon>Ovalentaria</taxon>
        <taxon>Atherinomorphae</taxon>
        <taxon>Cyprinodontiformes</taxon>
        <taxon>Goodeidae</taxon>
        <taxon>Xenotaenia</taxon>
    </lineage>
</organism>
<reference evidence="2 3" key="1">
    <citation type="submission" date="2021-06" db="EMBL/GenBank/DDBJ databases">
        <authorList>
            <person name="Palmer J.M."/>
        </authorList>
    </citation>
    <scope>NUCLEOTIDE SEQUENCE [LARGE SCALE GENOMIC DNA]</scope>
    <source>
        <strain evidence="2 3">XR_2019</strain>
        <tissue evidence="2">Muscle</tissue>
    </source>
</reference>
<evidence type="ECO:0000313" key="2">
    <source>
        <dbReference type="EMBL" id="MEQ2261187.1"/>
    </source>
</evidence>
<evidence type="ECO:0000313" key="3">
    <source>
        <dbReference type="Proteomes" id="UP001444071"/>
    </source>
</evidence>
<evidence type="ECO:0000256" key="1">
    <source>
        <dbReference type="SAM" id="MobiDB-lite"/>
    </source>
</evidence>
<dbReference type="EMBL" id="JAHRIM010012313">
    <property type="protein sequence ID" value="MEQ2261187.1"/>
    <property type="molecule type" value="Genomic_DNA"/>
</dbReference>
<evidence type="ECO:0008006" key="4">
    <source>
        <dbReference type="Google" id="ProtNLM"/>
    </source>
</evidence>
<feature type="compositionally biased region" description="Basic and acidic residues" evidence="1">
    <location>
        <begin position="24"/>
        <end position="38"/>
    </location>
</feature>
<gene>
    <name evidence="2" type="ORF">XENORESO_006915</name>
</gene>
<name>A0ABV0VY38_9TELE</name>
<accession>A0ABV0VY38</accession>
<feature type="region of interest" description="Disordered" evidence="1">
    <location>
        <begin position="24"/>
        <end position="99"/>
    </location>
</feature>
<keyword evidence="3" id="KW-1185">Reference proteome</keyword>
<proteinExistence type="predicted"/>
<feature type="compositionally biased region" description="Basic and acidic residues" evidence="1">
    <location>
        <begin position="59"/>
        <end position="87"/>
    </location>
</feature>
<dbReference type="Proteomes" id="UP001444071">
    <property type="component" value="Unassembled WGS sequence"/>
</dbReference>
<protein>
    <recommendedName>
        <fullName evidence="4">Secreted protein</fullName>
    </recommendedName>
</protein>
<comment type="caution">
    <text evidence="2">The sequence shown here is derived from an EMBL/GenBank/DDBJ whole genome shotgun (WGS) entry which is preliminary data.</text>
</comment>
<sequence>MMAKLRKVKTHSVALMLSSSVCSRDKFPREEDGRKYNNDKSLQITACDRHTQAEGCPEEPLHQKAEDENPNGNREEPRQSRWLREATEGNGGSSCAGVQ</sequence>